<name>A0A3B0PVQ7_MYCSY</name>
<dbReference type="Proteomes" id="UP000259328">
    <property type="component" value="Chromosome"/>
</dbReference>
<proteinExistence type="predicted"/>
<sequence length="96" mass="10770">MVLDEFGQTVGIYNLVSQNATFGDLLKPAKFTQLTLTNPVLDEGGKLLMPAYNLLDGSDQAKFPEQTRSFRQNLRYLYQNGFEDGDNKTALFPDGF</sequence>
<evidence type="ECO:0000313" key="1">
    <source>
        <dbReference type="EMBL" id="SYV93541.1"/>
    </source>
</evidence>
<accession>A0A3B0PVQ7</accession>
<reference evidence="2" key="1">
    <citation type="submission" date="2018-06" db="EMBL/GenBank/DDBJ databases">
        <authorList>
            <consortium name="Pathogen Informatics"/>
        </authorList>
    </citation>
    <scope>NUCLEOTIDE SEQUENCE [LARGE SCALE GENOMIC DNA]</scope>
    <source>
        <strain evidence="2">NCTC10124</strain>
    </source>
</reference>
<evidence type="ECO:0000313" key="2">
    <source>
        <dbReference type="Proteomes" id="UP000259328"/>
    </source>
</evidence>
<dbReference type="AlphaFoldDB" id="A0A3B0PVQ7"/>
<protein>
    <submittedName>
        <fullName evidence="1">Uncharacterized protein</fullName>
    </submittedName>
</protein>
<dbReference type="EMBL" id="LS991953">
    <property type="protein sequence ID" value="SYV93541.1"/>
    <property type="molecule type" value="Genomic_DNA"/>
</dbReference>
<gene>
    <name evidence="1" type="ORF">NCTC10124_01295</name>
</gene>
<organism evidence="1 2">
    <name type="scientific">Mycoplasmopsis synoviae</name>
    <name type="common">Mycoplasma synoviae</name>
    <dbReference type="NCBI Taxonomy" id="2109"/>
    <lineage>
        <taxon>Bacteria</taxon>
        <taxon>Bacillati</taxon>
        <taxon>Mycoplasmatota</taxon>
        <taxon>Mycoplasmoidales</taxon>
        <taxon>Metamycoplasmataceae</taxon>
        <taxon>Mycoplasmopsis</taxon>
    </lineage>
</organism>